<dbReference type="RefSeq" id="WP_316966074.1">
    <property type="nucleotide sequence ID" value="NZ_JARFPK010000010.1"/>
</dbReference>
<accession>A0ABT5X6K6</accession>
<feature type="transmembrane region" description="Helical" evidence="1">
    <location>
        <begin position="71"/>
        <end position="91"/>
    </location>
</feature>
<evidence type="ECO:0000313" key="2">
    <source>
        <dbReference type="EMBL" id="MDF0590327.1"/>
    </source>
</evidence>
<organism evidence="2 3">
    <name type="scientific">Candidatus Methanocrinis natronophilus</name>
    <dbReference type="NCBI Taxonomy" id="3033396"/>
    <lineage>
        <taxon>Archaea</taxon>
        <taxon>Methanobacteriati</taxon>
        <taxon>Methanobacteriota</taxon>
        <taxon>Stenosarchaea group</taxon>
        <taxon>Methanomicrobia</taxon>
        <taxon>Methanotrichales</taxon>
        <taxon>Methanotrichaceae</taxon>
        <taxon>Methanocrinis</taxon>
    </lineage>
</organism>
<proteinExistence type="predicted"/>
<evidence type="ECO:0000313" key="3">
    <source>
        <dbReference type="Proteomes" id="UP001220010"/>
    </source>
</evidence>
<keyword evidence="3" id="KW-1185">Reference proteome</keyword>
<evidence type="ECO:0000256" key="1">
    <source>
        <dbReference type="SAM" id="Phobius"/>
    </source>
</evidence>
<dbReference type="EMBL" id="JARFPK010000010">
    <property type="protein sequence ID" value="MDF0590327.1"/>
    <property type="molecule type" value="Genomic_DNA"/>
</dbReference>
<feature type="transmembrane region" description="Helical" evidence="1">
    <location>
        <begin position="38"/>
        <end position="59"/>
    </location>
</feature>
<name>A0ABT5X6K6_9EURY</name>
<dbReference type="Proteomes" id="UP001220010">
    <property type="component" value="Unassembled WGS sequence"/>
</dbReference>
<reference evidence="2 3" key="1">
    <citation type="submission" date="2023-03" db="EMBL/GenBank/DDBJ databases">
        <title>WGS of Methanotrichaceae archaeon Mx.</title>
        <authorList>
            <person name="Sorokin D.Y."/>
            <person name="Merkel A.Y."/>
        </authorList>
    </citation>
    <scope>NUCLEOTIDE SEQUENCE [LARGE SCALE GENOMIC DNA]</scope>
    <source>
        <strain evidence="2 3">Mx</strain>
    </source>
</reference>
<protein>
    <submittedName>
        <fullName evidence="2">Uncharacterized protein</fullName>
    </submittedName>
</protein>
<sequence>MTDYSIKTGKGLGIYASALGAISLVVGLVEISGGWGEIIPGDLFGGFVLLVIAATYLNGVKGVFQGRYEGLSFLVGGLFLTAVFGVLYLLMMGAEGLMYLLGEAEALPGIFDLRPEVWILLLSLPLARRVGRLTDGMAGSRY</sequence>
<feature type="transmembrane region" description="Helical" evidence="1">
    <location>
        <begin position="12"/>
        <end position="32"/>
    </location>
</feature>
<keyword evidence="1" id="KW-1133">Transmembrane helix</keyword>
<gene>
    <name evidence="2" type="ORF">P0O15_03965</name>
</gene>
<comment type="caution">
    <text evidence="2">The sequence shown here is derived from an EMBL/GenBank/DDBJ whole genome shotgun (WGS) entry which is preliminary data.</text>
</comment>
<keyword evidence="1" id="KW-0812">Transmembrane</keyword>
<keyword evidence="1" id="KW-0472">Membrane</keyword>